<feature type="transmembrane region" description="Helical" evidence="1">
    <location>
        <begin position="35"/>
        <end position="56"/>
    </location>
</feature>
<dbReference type="RefSeq" id="WP_209551487.1">
    <property type="nucleotide sequence ID" value="NZ_QFAY01000015.1"/>
</dbReference>
<dbReference type="Proteomes" id="UP001519349">
    <property type="component" value="Unassembled WGS sequence"/>
</dbReference>
<sequence length="106" mass="10920">MQTKSIVLTSGLVGLIGGIFLLLGPILIFTVLGSSFLFTILKIAILALGIASLVYYKGDQRVGVAGPVLLIIAGIVALIPLLGWLGGILAIVGGALYLANLKKFTV</sequence>
<keyword evidence="1" id="KW-0812">Transmembrane</keyword>
<feature type="transmembrane region" description="Helical" evidence="1">
    <location>
        <begin position="68"/>
        <end position="99"/>
    </location>
</feature>
<keyword evidence="3" id="KW-1185">Reference proteome</keyword>
<reference evidence="2 3" key="1">
    <citation type="submission" date="2018-05" db="EMBL/GenBank/DDBJ databases">
        <title>Draft genome sequence of Streptococcus panodentis CCUG 70867T.</title>
        <authorList>
            <person name="Salva-Serra F."/>
            <person name="Mendez V."/>
            <person name="Jaen-Luchoro D."/>
            <person name="Gonzales-Siles L."/>
            <person name="Karlsson R."/>
            <person name="Engstrom-Jakobsson H."/>
            <person name="Busquets A."/>
            <person name="Gomila M."/>
            <person name="Pineiro-Iglesias B."/>
            <person name="Bennasar-Figueras A."/>
            <person name="Seeger M."/>
            <person name="Moore E."/>
        </authorList>
    </citation>
    <scope>NUCLEOTIDE SEQUENCE [LARGE SCALE GENOMIC DNA]</scope>
    <source>
        <strain evidence="2 3">CCUG 70867</strain>
    </source>
</reference>
<keyword evidence="1" id="KW-1133">Transmembrane helix</keyword>
<organism evidence="2 3">
    <name type="scientific">Streptococcus panodentis</name>
    <dbReference type="NCBI Taxonomy" id="1581472"/>
    <lineage>
        <taxon>Bacteria</taxon>
        <taxon>Bacillati</taxon>
        <taxon>Bacillota</taxon>
        <taxon>Bacilli</taxon>
        <taxon>Lactobacillales</taxon>
        <taxon>Streptococcaceae</taxon>
        <taxon>Streptococcus</taxon>
    </lineage>
</organism>
<keyword evidence="1" id="KW-0472">Membrane</keyword>
<evidence type="ECO:0008006" key="4">
    <source>
        <dbReference type="Google" id="ProtNLM"/>
    </source>
</evidence>
<evidence type="ECO:0000313" key="3">
    <source>
        <dbReference type="Proteomes" id="UP001519349"/>
    </source>
</evidence>
<name>A0ABS5AXH8_9STRE</name>
<gene>
    <name evidence="2" type="ORF">DHL47_08110</name>
</gene>
<evidence type="ECO:0000313" key="2">
    <source>
        <dbReference type="EMBL" id="MBP2621279.1"/>
    </source>
</evidence>
<comment type="caution">
    <text evidence="2">The sequence shown here is derived from an EMBL/GenBank/DDBJ whole genome shotgun (WGS) entry which is preliminary data.</text>
</comment>
<accession>A0ABS5AXH8</accession>
<feature type="transmembrane region" description="Helical" evidence="1">
    <location>
        <begin position="7"/>
        <end position="29"/>
    </location>
</feature>
<evidence type="ECO:0000256" key="1">
    <source>
        <dbReference type="SAM" id="Phobius"/>
    </source>
</evidence>
<dbReference type="EMBL" id="QFAY01000015">
    <property type="protein sequence ID" value="MBP2621279.1"/>
    <property type="molecule type" value="Genomic_DNA"/>
</dbReference>
<proteinExistence type="predicted"/>
<protein>
    <recommendedName>
        <fullName evidence="4">Integral membrane protein</fullName>
    </recommendedName>
</protein>